<dbReference type="EMBL" id="JADWDC010000007">
    <property type="protein sequence ID" value="MCC0176207.1"/>
    <property type="molecule type" value="Genomic_DNA"/>
</dbReference>
<gene>
    <name evidence="1" type="ORF">I4641_04355</name>
</gene>
<accession>A0A964BPZ7</accession>
<organism evidence="1 2">
    <name type="scientific">Waterburya agarophytonicola KI4</name>
    <dbReference type="NCBI Taxonomy" id="2874699"/>
    <lineage>
        <taxon>Bacteria</taxon>
        <taxon>Bacillati</taxon>
        <taxon>Cyanobacteriota</taxon>
        <taxon>Cyanophyceae</taxon>
        <taxon>Pleurocapsales</taxon>
        <taxon>Hyellaceae</taxon>
        <taxon>Waterburya</taxon>
        <taxon>Waterburya agarophytonicola</taxon>
    </lineage>
</organism>
<protein>
    <submittedName>
        <fullName evidence="1">Uncharacterized protein</fullName>
    </submittedName>
</protein>
<evidence type="ECO:0000313" key="2">
    <source>
        <dbReference type="Proteomes" id="UP000729733"/>
    </source>
</evidence>
<keyword evidence="2" id="KW-1185">Reference proteome</keyword>
<proteinExistence type="predicted"/>
<dbReference type="Proteomes" id="UP000729733">
    <property type="component" value="Unassembled WGS sequence"/>
</dbReference>
<dbReference type="AlphaFoldDB" id="A0A964BPZ7"/>
<name>A0A964BPZ7_9CYAN</name>
<dbReference type="RefSeq" id="WP_229639246.1">
    <property type="nucleotide sequence ID" value="NZ_JADWDC010000007.1"/>
</dbReference>
<evidence type="ECO:0000313" key="1">
    <source>
        <dbReference type="EMBL" id="MCC0176207.1"/>
    </source>
</evidence>
<reference evidence="1" key="1">
    <citation type="journal article" date="2021" name="Antonie Van Leeuwenhoek">
        <title>Draft genome and description of Waterburya agarophytonicola gen. nov. sp. nov. (Pleurocapsales, Cyanobacteria): a seaweed symbiont.</title>
        <authorList>
            <person name="Bonthond G."/>
            <person name="Shalygin S."/>
            <person name="Bayer T."/>
            <person name="Weinberger F."/>
        </authorList>
    </citation>
    <scope>NUCLEOTIDE SEQUENCE</scope>
    <source>
        <strain evidence="1">KI4</strain>
    </source>
</reference>
<comment type="caution">
    <text evidence="1">The sequence shown here is derived from an EMBL/GenBank/DDBJ whole genome shotgun (WGS) entry which is preliminary data.</text>
</comment>
<sequence length="96" mass="10958">MVSPLQVLKFNQNSRLGSIANCAIAVEECQKTACQTFTTRQTSVVIYLSGIELRKKYSIPIKVAEFSFNARFSIFQECLLQKIIFDTESSTKWLKK</sequence>